<dbReference type="AlphaFoldDB" id="A0A8C6NC33"/>
<organism evidence="1 2">
    <name type="scientific">Melopsittacus undulatus</name>
    <name type="common">Budgerigar</name>
    <name type="synonym">Psittacus undulatus</name>
    <dbReference type="NCBI Taxonomy" id="13146"/>
    <lineage>
        <taxon>Eukaryota</taxon>
        <taxon>Metazoa</taxon>
        <taxon>Chordata</taxon>
        <taxon>Craniata</taxon>
        <taxon>Vertebrata</taxon>
        <taxon>Euteleostomi</taxon>
        <taxon>Archelosauria</taxon>
        <taxon>Archosauria</taxon>
        <taxon>Dinosauria</taxon>
        <taxon>Saurischia</taxon>
        <taxon>Theropoda</taxon>
        <taxon>Coelurosauria</taxon>
        <taxon>Aves</taxon>
        <taxon>Neognathae</taxon>
        <taxon>Neoaves</taxon>
        <taxon>Telluraves</taxon>
        <taxon>Australaves</taxon>
        <taxon>Psittaciformes</taxon>
        <taxon>Psittaculidae</taxon>
        <taxon>Melopsittacus</taxon>
    </lineage>
</organism>
<reference evidence="1" key="3">
    <citation type="submission" date="2025-09" db="UniProtKB">
        <authorList>
            <consortium name="Ensembl"/>
        </authorList>
    </citation>
    <scope>IDENTIFICATION</scope>
</reference>
<reference evidence="1" key="1">
    <citation type="submission" date="2020-03" db="EMBL/GenBank/DDBJ databases">
        <title>Melopsittacus undulatus (budgerigar) genome, bMelUnd1, maternal haplotype with Z.</title>
        <authorList>
            <person name="Gedman G."/>
            <person name="Mountcastle J."/>
            <person name="Haase B."/>
            <person name="Formenti G."/>
            <person name="Wright T."/>
            <person name="Apodaca J."/>
            <person name="Pelan S."/>
            <person name="Chow W."/>
            <person name="Rhie A."/>
            <person name="Howe K."/>
            <person name="Fedrigo O."/>
            <person name="Jarvis E.D."/>
        </authorList>
    </citation>
    <scope>NUCLEOTIDE SEQUENCE [LARGE SCALE GENOMIC DNA]</scope>
</reference>
<dbReference type="PANTHER" id="PTHR14788">
    <property type="entry name" value="TRANSMEMBRANE PROTEIN 156"/>
    <property type="match status" value="1"/>
</dbReference>
<dbReference type="InterPro" id="IPR029374">
    <property type="entry name" value="TMEM156"/>
</dbReference>
<dbReference type="Proteomes" id="UP000694405">
    <property type="component" value="Chromosome 7"/>
</dbReference>
<evidence type="ECO:0000313" key="1">
    <source>
        <dbReference type="Ensembl" id="ENSMUNP00000012826.1"/>
    </source>
</evidence>
<dbReference type="Pfam" id="PF15106">
    <property type="entry name" value="TMEM156"/>
    <property type="match status" value="1"/>
</dbReference>
<accession>A0A8C6NC33</accession>
<sequence length="273" mass="30783">MLMLGCNLVGFLSRHLSRRSGVNTVIVSCVDTCSSNNTTFPLCTFNNSCKPSMEQRRENKTILLKAIVNHSDFQNIPCICQSSRMEQSHTKHRECESKGDVNVDHQGSGLGAEKTKGSLEVKTEDAIYLYKYFNFTMVSEKEVEHNGYYLLEIHINNSTVGGGNAAEEYLNHSCLVAMMEDQNDCINISMQLKTYVEYPMCMTKIIWLTMIVVVLVFTVSIVIYKIVQENEQNLKPSKQQIPLTAQTTKVLSIIPEREHCHVAVTVEASDIVM</sequence>
<name>A0A8C6NC33_MELUD</name>
<reference evidence="1" key="2">
    <citation type="submission" date="2025-08" db="UniProtKB">
        <authorList>
            <consortium name="Ensembl"/>
        </authorList>
    </citation>
    <scope>IDENTIFICATION</scope>
</reference>
<gene>
    <name evidence="1" type="primary">LOC115946511</name>
</gene>
<dbReference type="Ensembl" id="ENSMUNT00000014819.2">
    <property type="protein sequence ID" value="ENSMUNP00000012826.1"/>
    <property type="gene ID" value="ENSMUNG00000010039.2"/>
</dbReference>
<dbReference type="PANTHER" id="PTHR14788:SF5">
    <property type="entry name" value="TRANSMEMBRANE PROTEIN 156"/>
    <property type="match status" value="1"/>
</dbReference>
<protein>
    <submittedName>
        <fullName evidence="1">Uncharacterized protein</fullName>
    </submittedName>
</protein>
<keyword evidence="2" id="KW-1185">Reference proteome</keyword>
<proteinExistence type="predicted"/>
<evidence type="ECO:0000313" key="2">
    <source>
        <dbReference type="Proteomes" id="UP000694405"/>
    </source>
</evidence>